<dbReference type="RefSeq" id="YP_009841781.1">
    <property type="nucleotide sequence ID" value="NC_048734.1"/>
</dbReference>
<reference evidence="1" key="1">
    <citation type="submission" date="2018-09" db="EMBL/GenBank/DDBJ databases">
        <authorList>
            <person name="Bryant B."/>
            <person name="Burch A."/>
            <person name="Dorissaint R."/>
            <person name="Douthitt C."/>
            <person name="Garofalo J."/>
            <person name="Kuiack J."/>
            <person name="Marcillon S."/>
            <person name="Moreno J."/>
            <person name="Norus J."/>
            <person name="Parks M."/>
            <person name="Peroza J."/>
            <person name="Wilse K."/>
            <person name="Wiersma-Koch H."/>
            <person name="D'Elia T."/>
            <person name="Garlena R.A."/>
            <person name="Russell D.A."/>
            <person name="Pope W.H."/>
            <person name="Jacobs-Sera D."/>
            <person name="Hatfull G.F."/>
        </authorList>
    </citation>
    <scope>NUCLEOTIDE SEQUENCE [LARGE SCALE GENOMIC DNA]</scope>
</reference>
<evidence type="ECO:0000313" key="2">
    <source>
        <dbReference type="Proteomes" id="UP000278789"/>
    </source>
</evidence>
<organism evidence="1 2">
    <name type="scientific">Mycobacterium phage Fowlmouth</name>
    <dbReference type="NCBI Taxonomy" id="2419978"/>
    <lineage>
        <taxon>Viruses</taxon>
        <taxon>Duplodnaviria</taxon>
        <taxon>Heunggongvirae</taxon>
        <taxon>Uroviricota</taxon>
        <taxon>Caudoviricetes</taxon>
        <taxon>Fowlmouthvirus</taxon>
        <taxon>Fowlmouthvirus fowlmouth</taxon>
    </lineage>
</organism>
<keyword evidence="2" id="KW-1185">Reference proteome</keyword>
<sequence>MSNPETYEIISDLAWKLDMLRVDAKRVVEGTISPHVLSEASKDDVRTIIAAIDRIRSELEIAWHRQQLQKARDAVEIHQSIIEKHNESQTRRTAFDVVSNAAERGPLQAEMNSEDYGWSQR</sequence>
<dbReference type="EMBL" id="MH834613">
    <property type="protein sequence ID" value="AYN58063.1"/>
    <property type="molecule type" value="Genomic_DNA"/>
</dbReference>
<dbReference type="GeneID" id="55611974"/>
<accession>A0A3G2KGF8</accession>
<gene>
    <name evidence="1" type="primary">114</name>
    <name evidence="1" type="ORF">SEA_FOWLMOUTH_114</name>
</gene>
<dbReference type="KEGG" id="vg:55611974"/>
<protein>
    <submittedName>
        <fullName evidence="1">Uncharacterized protein</fullName>
    </submittedName>
</protein>
<proteinExistence type="predicted"/>
<name>A0A3G2KGF8_9CAUD</name>
<dbReference type="Proteomes" id="UP000278789">
    <property type="component" value="Segment"/>
</dbReference>
<evidence type="ECO:0000313" key="1">
    <source>
        <dbReference type="EMBL" id="AYN58063.1"/>
    </source>
</evidence>